<keyword evidence="1" id="KW-0812">Transmembrane</keyword>
<proteinExistence type="predicted"/>
<sequence length="814" mass="89071">MHPVPESDAPTESLPRLLLGLVWQLAVLVLPILLVASLPLAGAATSVVGLALVLIVVARWPRIGKGVSSLLTSAVIGAAFSLGATLPGYWGIGAGVLWVFIGLASAATLERRLGLASGPVTAEPIGPVDAGARGTSAWGGGELLTPEGEPVRTLGWGEIAMGGPVYTDYLMPDGVLLEGLGSSARFSDDGRYFAAPIPSRGAWSLAVFDRQLRRLYHCANDAFWELDAFSGGELRGRHSPLVSDQGYRLSLEAVLREATCEDFVTIGDLWLAPGWAERQQQAVLDLSPPTGPHRLRGEPWLPARLRERDDPLLPLRYPSYQLWLDDAPTGLLLPDDARPVWRADGLAFACRLRDTAQERPWPCPVRVWEAGPGWRTLDDWQPREDEPRLMLEAPLALEPTHLVMQARFDLPELDQMEHGNAVHHIFNEELERLAGFDAWGRAVPGLRAATRLELLHPLGRAAPVMRADLRLAPLADGRRPLLEWQRESADGLRAAYRCRIGEWVLEGEWCLDHRVSACGRYLALVAFAEAPAVPHRLVVADVPARRLLGIDLGLSLTRLMDFQDGIVELAVVTGRLADTRTATPLQTIDQPPPPVASAADFLTRREGSQLCYALRRLRLGAALEPLPDWHPLSQPPASNAYGDFVLPAPAGGNAAWLFGSRTAYGGAYLHERLPRQGGYLLTACGCALADLAPAMAWSADGRYLALTRHDDGEWHLLVLDTLAHRLHPWPDPIGPMPRFEGFSGGALHWRNHPYHDDVAEEAGEPRHLPLDALLGVAPEALEAVDGLWLPPSERLRAAQWRRLDTAHLDPWRPQ</sequence>
<feature type="transmembrane region" description="Helical" evidence="1">
    <location>
        <begin position="17"/>
        <end position="34"/>
    </location>
</feature>
<dbReference type="EMBL" id="AP022642">
    <property type="protein sequence ID" value="BCA27795.1"/>
    <property type="molecule type" value="Genomic_DNA"/>
</dbReference>
<accession>A0A679GC67</accession>
<name>A0A679GC67_9GAMM</name>
<evidence type="ECO:0000313" key="3">
    <source>
        <dbReference type="Proteomes" id="UP000501237"/>
    </source>
</evidence>
<protein>
    <submittedName>
        <fullName evidence="2">Uncharacterized protein</fullName>
    </submittedName>
</protein>
<dbReference type="GeneID" id="57396987"/>
<feature type="transmembrane region" description="Helical" evidence="1">
    <location>
        <begin position="67"/>
        <end position="84"/>
    </location>
</feature>
<keyword evidence="1" id="KW-0472">Membrane</keyword>
<dbReference type="KEGG" id="poj:PtoMrB4_17720"/>
<feature type="transmembrane region" description="Helical" evidence="1">
    <location>
        <begin position="40"/>
        <end position="60"/>
    </location>
</feature>
<keyword evidence="1" id="KW-1133">Transmembrane helix</keyword>
<gene>
    <name evidence="2" type="ORF">PtoMrB4_17720</name>
</gene>
<dbReference type="RefSeq" id="WP_172433043.1">
    <property type="nucleotide sequence ID" value="NZ_AP022642.1"/>
</dbReference>
<dbReference type="AlphaFoldDB" id="A0A679GC67"/>
<evidence type="ECO:0000256" key="1">
    <source>
        <dbReference type="SAM" id="Phobius"/>
    </source>
</evidence>
<dbReference type="Proteomes" id="UP000501237">
    <property type="component" value="Chromosome"/>
</dbReference>
<reference evidence="2 3" key="1">
    <citation type="journal article" date="2020" name="Microbiol. Resour. Announc.">
        <title>Complete genome sequence of Pseudomonas otitidis strain MrB4, isolated from Lake Biwa in Japan.</title>
        <authorList>
            <person name="Miyazaki K."/>
            <person name="Hase E."/>
            <person name="Maruya T."/>
        </authorList>
    </citation>
    <scope>NUCLEOTIDE SEQUENCE [LARGE SCALE GENOMIC DNA]</scope>
    <source>
        <strain evidence="2 3">MrB4</strain>
    </source>
</reference>
<evidence type="ECO:0000313" key="2">
    <source>
        <dbReference type="EMBL" id="BCA27795.1"/>
    </source>
</evidence>
<organism evidence="2 3">
    <name type="scientific">Metapseudomonas otitidis</name>
    <dbReference type="NCBI Taxonomy" id="319939"/>
    <lineage>
        <taxon>Bacteria</taxon>
        <taxon>Pseudomonadati</taxon>
        <taxon>Pseudomonadota</taxon>
        <taxon>Gammaproteobacteria</taxon>
        <taxon>Pseudomonadales</taxon>
        <taxon>Pseudomonadaceae</taxon>
        <taxon>Metapseudomonas</taxon>
    </lineage>
</organism>